<comment type="caution">
    <text evidence="1">The sequence shown here is derived from an EMBL/GenBank/DDBJ whole genome shotgun (WGS) entry which is preliminary data.</text>
</comment>
<organism evidence="1 2">
    <name type="scientific">Plakobranchus ocellatus</name>
    <dbReference type="NCBI Taxonomy" id="259542"/>
    <lineage>
        <taxon>Eukaryota</taxon>
        <taxon>Metazoa</taxon>
        <taxon>Spiralia</taxon>
        <taxon>Lophotrochozoa</taxon>
        <taxon>Mollusca</taxon>
        <taxon>Gastropoda</taxon>
        <taxon>Heterobranchia</taxon>
        <taxon>Euthyneura</taxon>
        <taxon>Panpulmonata</taxon>
        <taxon>Sacoglossa</taxon>
        <taxon>Placobranchoidea</taxon>
        <taxon>Plakobranchidae</taxon>
        <taxon>Plakobranchus</taxon>
    </lineage>
</organism>
<keyword evidence="2" id="KW-1185">Reference proteome</keyword>
<reference evidence="1 2" key="1">
    <citation type="journal article" date="2021" name="Elife">
        <title>Chloroplast acquisition without the gene transfer in kleptoplastic sea slugs, Plakobranchus ocellatus.</title>
        <authorList>
            <person name="Maeda T."/>
            <person name="Takahashi S."/>
            <person name="Yoshida T."/>
            <person name="Shimamura S."/>
            <person name="Takaki Y."/>
            <person name="Nagai Y."/>
            <person name="Toyoda A."/>
            <person name="Suzuki Y."/>
            <person name="Arimoto A."/>
            <person name="Ishii H."/>
            <person name="Satoh N."/>
            <person name="Nishiyama T."/>
            <person name="Hasebe M."/>
            <person name="Maruyama T."/>
            <person name="Minagawa J."/>
            <person name="Obokata J."/>
            <person name="Shigenobu S."/>
        </authorList>
    </citation>
    <scope>NUCLEOTIDE SEQUENCE [LARGE SCALE GENOMIC DNA]</scope>
</reference>
<dbReference type="Proteomes" id="UP000735302">
    <property type="component" value="Unassembled WGS sequence"/>
</dbReference>
<evidence type="ECO:0000313" key="1">
    <source>
        <dbReference type="EMBL" id="GFO21867.1"/>
    </source>
</evidence>
<gene>
    <name evidence="1" type="ORF">PoB_004837200</name>
</gene>
<accession>A0AAV4BRA1</accession>
<sequence>MSSGQQRRPFSSCGWAQPMSILRSSPLSGIRTGISPLADLTRSSGQAVRIRRNLCGLFTSLKEVTGGEIGNSGKRKRNQETASHCAWFLPRELLYLISCFIRPGKANHSQR</sequence>
<dbReference type="EMBL" id="BLXT01005284">
    <property type="protein sequence ID" value="GFO21867.1"/>
    <property type="molecule type" value="Genomic_DNA"/>
</dbReference>
<evidence type="ECO:0000313" key="2">
    <source>
        <dbReference type="Proteomes" id="UP000735302"/>
    </source>
</evidence>
<protein>
    <submittedName>
        <fullName evidence="1">Uncharacterized protein</fullName>
    </submittedName>
</protein>
<name>A0AAV4BRA1_9GAST</name>
<proteinExistence type="predicted"/>
<dbReference type="AlphaFoldDB" id="A0AAV4BRA1"/>